<evidence type="ECO:0000313" key="1">
    <source>
        <dbReference type="EMBL" id="RKF57133.1"/>
    </source>
</evidence>
<comment type="caution">
    <text evidence="1">The sequence shown here is derived from an EMBL/GenBank/DDBJ whole genome shotgun (WGS) entry which is preliminary data.</text>
</comment>
<gene>
    <name evidence="1" type="ORF">OnM2_076065</name>
</gene>
<proteinExistence type="predicted"/>
<protein>
    <submittedName>
        <fullName evidence="1">Uncharacterized protein</fullName>
    </submittedName>
</protein>
<evidence type="ECO:0000313" key="2">
    <source>
        <dbReference type="Proteomes" id="UP000286134"/>
    </source>
</evidence>
<dbReference type="OrthoDB" id="3602262at2759"/>
<dbReference type="Proteomes" id="UP000286134">
    <property type="component" value="Unassembled WGS sequence"/>
</dbReference>
<dbReference type="EMBL" id="MCFK01007654">
    <property type="protein sequence ID" value="RKF57133.1"/>
    <property type="molecule type" value="Genomic_DNA"/>
</dbReference>
<dbReference type="AlphaFoldDB" id="A0A420HI95"/>
<keyword evidence="2" id="KW-1185">Reference proteome</keyword>
<sequence length="130" mass="14849">MAKEQDNRVILAPGVSFARWKADLQDALSRRNCVGHIFHNMHGIPPAVMPQPIPPRDETQTEETYNHLLTQHNQALYQWSQGEIQSKNILISRLSDSLQPESFDNFTAKQLYDLTATTREQWASAPYQSA</sequence>
<feature type="non-terminal residue" evidence="1">
    <location>
        <position position="130"/>
    </location>
</feature>
<name>A0A420HI95_9PEZI</name>
<organism evidence="1 2">
    <name type="scientific">Erysiphe neolycopersici</name>
    <dbReference type="NCBI Taxonomy" id="212602"/>
    <lineage>
        <taxon>Eukaryota</taxon>
        <taxon>Fungi</taxon>
        <taxon>Dikarya</taxon>
        <taxon>Ascomycota</taxon>
        <taxon>Pezizomycotina</taxon>
        <taxon>Leotiomycetes</taxon>
        <taxon>Erysiphales</taxon>
        <taxon>Erysiphaceae</taxon>
        <taxon>Erysiphe</taxon>
    </lineage>
</organism>
<reference evidence="1 2" key="1">
    <citation type="journal article" date="2018" name="BMC Genomics">
        <title>Comparative genome analyses reveal sequence features reflecting distinct modes of host-adaptation between dicot and monocot powdery mildew.</title>
        <authorList>
            <person name="Wu Y."/>
            <person name="Ma X."/>
            <person name="Pan Z."/>
            <person name="Kale S.D."/>
            <person name="Song Y."/>
            <person name="King H."/>
            <person name="Zhang Q."/>
            <person name="Presley C."/>
            <person name="Deng X."/>
            <person name="Wei C.I."/>
            <person name="Xiao S."/>
        </authorList>
    </citation>
    <scope>NUCLEOTIDE SEQUENCE [LARGE SCALE GENOMIC DNA]</scope>
    <source>
        <strain evidence="1">UMSG2</strain>
    </source>
</reference>
<accession>A0A420HI95</accession>